<protein>
    <recommendedName>
        <fullName evidence="5">DNA-binding transcriptional regulator, FrmR family</fullName>
    </recommendedName>
</protein>
<dbReference type="InterPro" id="IPR038390">
    <property type="entry name" value="Metal_Tscrpt_repr_sf"/>
</dbReference>
<reference evidence="3 4" key="1">
    <citation type="submission" date="2018-09" db="EMBL/GenBank/DDBJ databases">
        <title>Complete genome sequence of Euzebya sp. DY32-46 isolated from seawater of Pacific Ocean.</title>
        <authorList>
            <person name="Xu L."/>
            <person name="Wu Y.-H."/>
            <person name="Xu X.-W."/>
        </authorList>
    </citation>
    <scope>NUCLEOTIDE SEQUENCE [LARGE SCALE GENOMIC DNA]</scope>
    <source>
        <strain evidence="3 4">DY32-46</strain>
    </source>
</reference>
<dbReference type="OrthoDB" id="9809524at2"/>
<evidence type="ECO:0000313" key="3">
    <source>
        <dbReference type="EMBL" id="AXV07363.1"/>
    </source>
</evidence>
<dbReference type="Pfam" id="PF02583">
    <property type="entry name" value="Trns_repr_metal"/>
    <property type="match status" value="1"/>
</dbReference>
<evidence type="ECO:0008006" key="5">
    <source>
        <dbReference type="Google" id="ProtNLM"/>
    </source>
</evidence>
<dbReference type="KEGG" id="euz:DVS28_a2684"/>
<keyword evidence="4" id="KW-1185">Reference proteome</keyword>
<dbReference type="Gene3D" id="1.20.58.1000">
    <property type="entry name" value="Metal-sensitive repressor, helix protomer"/>
    <property type="match status" value="1"/>
</dbReference>
<accession>A0A346XYR6</accession>
<sequence length="90" mass="9642">MNTDRIPTEARADAIKRLRRAAGQLQAVARVLEEGGGDCVAVLRQLAAGKAAAERAGLKLLSAGLVECLTEAREDDLSTEEFEKLFMTLA</sequence>
<dbReference type="PANTHER" id="PTHR33677:SF5">
    <property type="entry name" value="TRANSCRIPTIONAL REPRESSOR FRMR"/>
    <property type="match status" value="1"/>
</dbReference>
<dbReference type="EMBL" id="CP031165">
    <property type="protein sequence ID" value="AXV07363.1"/>
    <property type="molecule type" value="Genomic_DNA"/>
</dbReference>
<dbReference type="PANTHER" id="PTHR33677">
    <property type="entry name" value="TRANSCRIPTIONAL REPRESSOR FRMR-RELATED"/>
    <property type="match status" value="1"/>
</dbReference>
<dbReference type="GO" id="GO:0003677">
    <property type="term" value="F:DNA binding"/>
    <property type="evidence" value="ECO:0007669"/>
    <property type="project" value="InterPro"/>
</dbReference>
<evidence type="ECO:0000313" key="4">
    <source>
        <dbReference type="Proteomes" id="UP000264006"/>
    </source>
</evidence>
<organism evidence="3 4">
    <name type="scientific">Euzebya pacifica</name>
    <dbReference type="NCBI Taxonomy" id="1608957"/>
    <lineage>
        <taxon>Bacteria</taxon>
        <taxon>Bacillati</taxon>
        <taxon>Actinomycetota</taxon>
        <taxon>Nitriliruptoria</taxon>
        <taxon>Euzebyales</taxon>
    </lineage>
</organism>
<dbReference type="AlphaFoldDB" id="A0A346XYR6"/>
<dbReference type="InterPro" id="IPR003735">
    <property type="entry name" value="Metal_Tscrpt_repr"/>
</dbReference>
<name>A0A346XYR6_9ACTN</name>
<evidence type="ECO:0000256" key="1">
    <source>
        <dbReference type="ARBA" id="ARBA00005428"/>
    </source>
</evidence>
<dbReference type="GO" id="GO:0045892">
    <property type="term" value="P:negative regulation of DNA-templated transcription"/>
    <property type="evidence" value="ECO:0007669"/>
    <property type="project" value="UniProtKB-ARBA"/>
</dbReference>
<gene>
    <name evidence="3" type="ORF">DVS28_a2684</name>
</gene>
<comment type="similarity">
    <text evidence="1">Belongs to the CsoR family.</text>
</comment>
<evidence type="ECO:0000256" key="2">
    <source>
        <dbReference type="ARBA" id="ARBA00023008"/>
    </source>
</evidence>
<dbReference type="Proteomes" id="UP000264006">
    <property type="component" value="Chromosome"/>
</dbReference>
<keyword evidence="2" id="KW-0186">Copper</keyword>
<dbReference type="GO" id="GO:0046872">
    <property type="term" value="F:metal ion binding"/>
    <property type="evidence" value="ECO:0007669"/>
    <property type="project" value="InterPro"/>
</dbReference>
<dbReference type="RefSeq" id="WP_114591866.1">
    <property type="nucleotide sequence ID" value="NZ_CP031165.1"/>
</dbReference>
<proteinExistence type="inferred from homology"/>